<feature type="transmembrane region" description="Helical" evidence="7">
    <location>
        <begin position="139"/>
        <end position="161"/>
    </location>
</feature>
<dbReference type="PANTHER" id="PTHR43744">
    <property type="entry name" value="ABC TRANSPORTER PERMEASE PROTEIN MG189-RELATED-RELATED"/>
    <property type="match status" value="1"/>
</dbReference>
<evidence type="ECO:0000256" key="5">
    <source>
        <dbReference type="ARBA" id="ARBA00022989"/>
    </source>
</evidence>
<dbReference type="Pfam" id="PF00528">
    <property type="entry name" value="BPD_transp_1"/>
    <property type="match status" value="1"/>
</dbReference>
<keyword evidence="4 7" id="KW-0812">Transmembrane</keyword>
<dbReference type="AlphaFoldDB" id="A0A7W3PGA8"/>
<comment type="caution">
    <text evidence="9">The sequence shown here is derived from an EMBL/GenBank/DDBJ whole genome shotgun (WGS) entry which is preliminary data.</text>
</comment>
<feature type="transmembrane region" description="Helical" evidence="7">
    <location>
        <begin position="101"/>
        <end position="127"/>
    </location>
</feature>
<accession>A0A7W3PGA8</accession>
<dbReference type="GO" id="GO:0005886">
    <property type="term" value="C:plasma membrane"/>
    <property type="evidence" value="ECO:0007669"/>
    <property type="project" value="UniProtKB-SubCell"/>
</dbReference>
<feature type="transmembrane region" description="Helical" evidence="7">
    <location>
        <begin position="173"/>
        <end position="195"/>
    </location>
</feature>
<evidence type="ECO:0000256" key="7">
    <source>
        <dbReference type="RuleBase" id="RU363032"/>
    </source>
</evidence>
<dbReference type="CDD" id="cd06261">
    <property type="entry name" value="TM_PBP2"/>
    <property type="match status" value="1"/>
</dbReference>
<comment type="subcellular location">
    <subcellularLocation>
        <location evidence="1 7">Cell membrane</location>
        <topology evidence="1 7">Multi-pass membrane protein</topology>
    </subcellularLocation>
</comment>
<gene>
    <name evidence="9" type="ORF">FHX71_004997</name>
</gene>
<reference evidence="9 10" key="1">
    <citation type="submission" date="2020-07" db="EMBL/GenBank/DDBJ databases">
        <title>Sequencing the genomes of 1000 actinobacteria strains.</title>
        <authorList>
            <person name="Klenk H.-P."/>
        </authorList>
    </citation>
    <scope>NUCLEOTIDE SEQUENCE [LARGE SCALE GENOMIC DNA]</scope>
    <source>
        <strain evidence="9 10">DSM 44121</strain>
    </source>
</reference>
<keyword evidence="10" id="KW-1185">Reference proteome</keyword>
<evidence type="ECO:0000259" key="8">
    <source>
        <dbReference type="PROSITE" id="PS50928"/>
    </source>
</evidence>
<comment type="similarity">
    <text evidence="7">Belongs to the binding-protein-dependent transport system permease family.</text>
</comment>
<feature type="transmembrane region" description="Helical" evidence="7">
    <location>
        <begin position="216"/>
        <end position="241"/>
    </location>
</feature>
<evidence type="ECO:0000256" key="2">
    <source>
        <dbReference type="ARBA" id="ARBA00022448"/>
    </source>
</evidence>
<feature type="domain" description="ABC transmembrane type-1" evidence="8">
    <location>
        <begin position="104"/>
        <end position="294"/>
    </location>
</feature>
<keyword evidence="6 7" id="KW-0472">Membrane</keyword>
<dbReference type="GO" id="GO:0055085">
    <property type="term" value="P:transmembrane transport"/>
    <property type="evidence" value="ECO:0007669"/>
    <property type="project" value="InterPro"/>
</dbReference>
<protein>
    <submittedName>
        <fullName evidence="9">Alpha-glucoside transport system permease protein</fullName>
    </submittedName>
</protein>
<evidence type="ECO:0000313" key="10">
    <source>
        <dbReference type="Proteomes" id="UP000540568"/>
    </source>
</evidence>
<evidence type="ECO:0000256" key="6">
    <source>
        <dbReference type="ARBA" id="ARBA00023136"/>
    </source>
</evidence>
<dbReference type="PROSITE" id="PS50928">
    <property type="entry name" value="ABC_TM1"/>
    <property type="match status" value="1"/>
</dbReference>
<name>A0A7W3PGA8_9MICO</name>
<dbReference type="SUPFAM" id="SSF161098">
    <property type="entry name" value="MetI-like"/>
    <property type="match status" value="1"/>
</dbReference>
<evidence type="ECO:0000256" key="4">
    <source>
        <dbReference type="ARBA" id="ARBA00022692"/>
    </source>
</evidence>
<feature type="transmembrane region" description="Helical" evidence="7">
    <location>
        <begin position="273"/>
        <end position="294"/>
    </location>
</feature>
<dbReference type="InterPro" id="IPR000515">
    <property type="entry name" value="MetI-like"/>
</dbReference>
<sequence length="309" mass="33910">MSTVKTADAVPEVPRRTSNLSNRARKARKALSNPWASTLAVVIAIIWTVPTVGLLVTSFRPELDIRQSGWWTVFGSAFAGEGVFSLRNYEAALFDGSTNLAVFFINSFVVTLPAVFIPITLALLAAYGFAWVDFKGSDFLFIAVFALQIVPIQITLVPLLSAYVDLGINGSFWTIWLSHSIFALPLAIFLLHNFMKEIPRSLVEAARMDGAGHVQVFFRVMLPLLTPALAAFAIFQFLWVWNDLLVALVMGDLNTFPLTVRVAELAGSRGGDWHLLSAGAFISMIVPLIVFLSLQRYFVRGLLAGSVKG</sequence>
<dbReference type="Proteomes" id="UP000540568">
    <property type="component" value="Unassembled WGS sequence"/>
</dbReference>
<evidence type="ECO:0000313" key="9">
    <source>
        <dbReference type="EMBL" id="MBA8810990.1"/>
    </source>
</evidence>
<keyword evidence="2 7" id="KW-0813">Transport</keyword>
<proteinExistence type="inferred from homology"/>
<keyword evidence="5 7" id="KW-1133">Transmembrane helix</keyword>
<dbReference type="Gene3D" id="1.10.3720.10">
    <property type="entry name" value="MetI-like"/>
    <property type="match status" value="1"/>
</dbReference>
<dbReference type="EMBL" id="JACGWV010000003">
    <property type="protein sequence ID" value="MBA8810990.1"/>
    <property type="molecule type" value="Genomic_DNA"/>
</dbReference>
<feature type="transmembrane region" description="Helical" evidence="7">
    <location>
        <begin position="35"/>
        <end position="57"/>
    </location>
</feature>
<organism evidence="9 10">
    <name type="scientific">Promicromonospora sukumoe</name>
    <dbReference type="NCBI Taxonomy" id="88382"/>
    <lineage>
        <taxon>Bacteria</taxon>
        <taxon>Bacillati</taxon>
        <taxon>Actinomycetota</taxon>
        <taxon>Actinomycetes</taxon>
        <taxon>Micrococcales</taxon>
        <taxon>Promicromonosporaceae</taxon>
        <taxon>Promicromonospora</taxon>
    </lineage>
</organism>
<dbReference type="RefSeq" id="WP_182620192.1">
    <property type="nucleotide sequence ID" value="NZ_BAAATF010000009.1"/>
</dbReference>
<evidence type="ECO:0000256" key="1">
    <source>
        <dbReference type="ARBA" id="ARBA00004651"/>
    </source>
</evidence>
<evidence type="ECO:0000256" key="3">
    <source>
        <dbReference type="ARBA" id="ARBA00022475"/>
    </source>
</evidence>
<keyword evidence="3" id="KW-1003">Cell membrane</keyword>
<dbReference type="InterPro" id="IPR035906">
    <property type="entry name" value="MetI-like_sf"/>
</dbReference>
<dbReference type="PANTHER" id="PTHR43744:SF4">
    <property type="entry name" value="OSMOPROTECTIVE COMPOUNDS UPTAKE PERMEASE PROTEIN GGTD"/>
    <property type="match status" value="1"/>
</dbReference>